<protein>
    <submittedName>
        <fullName evidence="1">Uncharacterized protein</fullName>
    </submittedName>
</protein>
<organism evidence="1">
    <name type="scientific">uncultured Caudovirales phage</name>
    <dbReference type="NCBI Taxonomy" id="2100421"/>
    <lineage>
        <taxon>Viruses</taxon>
        <taxon>Duplodnaviria</taxon>
        <taxon>Heunggongvirae</taxon>
        <taxon>Uroviricota</taxon>
        <taxon>Caudoviricetes</taxon>
        <taxon>Peduoviridae</taxon>
        <taxon>Maltschvirus</taxon>
        <taxon>Maltschvirus maltsch</taxon>
    </lineage>
</organism>
<feature type="non-terminal residue" evidence="1">
    <location>
        <position position="188"/>
    </location>
</feature>
<reference evidence="1" key="1">
    <citation type="submission" date="2020-05" db="EMBL/GenBank/DDBJ databases">
        <authorList>
            <person name="Chiriac C."/>
            <person name="Salcher M."/>
            <person name="Ghai R."/>
            <person name="Kavagutti S V."/>
        </authorList>
    </citation>
    <scope>NUCLEOTIDE SEQUENCE</scope>
</reference>
<sequence length="188" mass="21304">MDAATRKFLEEVVEAAVAYQPRKKENPGGYEDEIYEHPADYYSKMQGMATRAEDLLRENQEDGFLVVCRVHRNDIRGLGIDDTLISDEYFQLIANKLDDSLVDEDWWMKLEYAAEECGFISVAKRLRNLYEALSAETKSEPQIVSLDLFIQAFEDAAHPAGLGLPSDEDLADMLVDTRDLDLCQSTIA</sequence>
<dbReference type="EMBL" id="LR797197">
    <property type="protein sequence ID" value="CAB4192977.1"/>
    <property type="molecule type" value="Genomic_DNA"/>
</dbReference>
<gene>
    <name evidence="1" type="ORF">UFOVP1242_1</name>
</gene>
<evidence type="ECO:0000313" key="1">
    <source>
        <dbReference type="EMBL" id="CAB4192977.1"/>
    </source>
</evidence>
<name>A0A6J5RFD3_9CAUD</name>
<proteinExistence type="predicted"/>
<accession>A0A6J5RFD3</accession>